<feature type="compositionally biased region" description="Polar residues" evidence="1">
    <location>
        <begin position="189"/>
        <end position="198"/>
    </location>
</feature>
<keyword evidence="3" id="KW-1185">Reference proteome</keyword>
<dbReference type="EnsemblPlants" id="QL07p028358:mrna">
    <property type="protein sequence ID" value="QL07p028358:mrna:CDS:1"/>
    <property type="gene ID" value="QL07p028358"/>
</dbReference>
<feature type="compositionally biased region" description="Basic and acidic residues" evidence="1">
    <location>
        <begin position="199"/>
        <end position="209"/>
    </location>
</feature>
<dbReference type="KEGG" id="qlo:115954209"/>
<dbReference type="InParanoid" id="A0A7N2M6G8"/>
<reference evidence="2" key="2">
    <citation type="submission" date="2021-01" db="UniProtKB">
        <authorList>
            <consortium name="EnsemblPlants"/>
        </authorList>
    </citation>
    <scope>IDENTIFICATION</scope>
</reference>
<sequence>MSILQIQTLSFSNCLTGPATTKLFLHPKPYNPSLYSQPITPKTTIIRMGGGPRTYPGGVSKWQWKRMQAKKARQLLKARLARERNIYEMRKRAELKAAVSELERPWEVVERAPNLLSVGADEQVKVLADRFQRPGGFDLWTQRDGPQLFETVDELPSARFFPKGVVHSIKPYQRNGGLDELKEEKGQNLLDSESSYQKDSLELSGVDRRNGKRSNGKLRKNVNRNRFHDVGSNGSGGLESREAVFDREQRGRAPIGSGGLESGEAGFDRKQRGKGPIRRNVRDNGSLGMRDSQSDDVYDIGFDRKQRGKGLIRRNVRGNGLLGLRDSQFDDVYGIGFDRKQREKGPIRRNVQGNGLLGLRDSRSDDVYDMNLQEDGSYEF</sequence>
<dbReference type="OrthoDB" id="1747509at2759"/>
<evidence type="ECO:0000313" key="2">
    <source>
        <dbReference type="EnsemblPlants" id="QL07p028358:mrna:CDS:1"/>
    </source>
</evidence>
<organism evidence="2 3">
    <name type="scientific">Quercus lobata</name>
    <name type="common">Valley oak</name>
    <dbReference type="NCBI Taxonomy" id="97700"/>
    <lineage>
        <taxon>Eukaryota</taxon>
        <taxon>Viridiplantae</taxon>
        <taxon>Streptophyta</taxon>
        <taxon>Embryophyta</taxon>
        <taxon>Tracheophyta</taxon>
        <taxon>Spermatophyta</taxon>
        <taxon>Magnoliopsida</taxon>
        <taxon>eudicotyledons</taxon>
        <taxon>Gunneridae</taxon>
        <taxon>Pentapetalae</taxon>
        <taxon>rosids</taxon>
        <taxon>fabids</taxon>
        <taxon>Fagales</taxon>
        <taxon>Fagaceae</taxon>
        <taxon>Quercus</taxon>
    </lineage>
</organism>
<evidence type="ECO:0000313" key="3">
    <source>
        <dbReference type="Proteomes" id="UP000594261"/>
    </source>
</evidence>
<dbReference type="GeneID" id="115954209"/>
<protein>
    <recommendedName>
        <fullName evidence="4">DEAD-box ATP-dependent RNA helicase 33</fullName>
    </recommendedName>
</protein>
<dbReference type="PANTHER" id="PTHR37724:SF1">
    <property type="entry name" value="OS02G0564300 PROTEIN"/>
    <property type="match status" value="1"/>
</dbReference>
<dbReference type="PANTHER" id="PTHR37724">
    <property type="entry name" value="OS02G0564300 PROTEIN"/>
    <property type="match status" value="1"/>
</dbReference>
<proteinExistence type="predicted"/>
<feature type="compositionally biased region" description="Basic residues" evidence="1">
    <location>
        <begin position="210"/>
        <end position="225"/>
    </location>
</feature>
<dbReference type="Proteomes" id="UP000594261">
    <property type="component" value="Chromosome 7"/>
</dbReference>
<name>A0A7N2M6G8_QUELO</name>
<dbReference type="RefSeq" id="XP_030927980.1">
    <property type="nucleotide sequence ID" value="XM_031072120.1"/>
</dbReference>
<evidence type="ECO:0008006" key="4">
    <source>
        <dbReference type="Google" id="ProtNLM"/>
    </source>
</evidence>
<gene>
    <name evidence="2" type="primary">LOC115954209</name>
</gene>
<evidence type="ECO:0000256" key="1">
    <source>
        <dbReference type="SAM" id="MobiDB-lite"/>
    </source>
</evidence>
<dbReference type="Gramene" id="QL07p028358:mrna">
    <property type="protein sequence ID" value="QL07p028358:mrna:CDS:1"/>
    <property type="gene ID" value="QL07p028358"/>
</dbReference>
<reference evidence="2 3" key="1">
    <citation type="journal article" date="2016" name="G3 (Bethesda)">
        <title>First Draft Assembly and Annotation of the Genome of a California Endemic Oak Quercus lobata Nee (Fagaceae).</title>
        <authorList>
            <person name="Sork V.L."/>
            <person name="Fitz-Gibbon S.T."/>
            <person name="Puiu D."/>
            <person name="Crepeau M."/>
            <person name="Gugger P.F."/>
            <person name="Sherman R."/>
            <person name="Stevens K."/>
            <person name="Langley C.H."/>
            <person name="Pellegrini M."/>
            <person name="Salzberg S.L."/>
        </authorList>
    </citation>
    <scope>NUCLEOTIDE SEQUENCE [LARGE SCALE GENOMIC DNA]</scope>
    <source>
        <strain evidence="2 3">cv. SW786</strain>
    </source>
</reference>
<dbReference type="AlphaFoldDB" id="A0A7N2M6G8"/>
<feature type="compositionally biased region" description="Basic and acidic residues" evidence="1">
    <location>
        <begin position="239"/>
        <end position="251"/>
    </location>
</feature>
<feature type="region of interest" description="Disordered" evidence="1">
    <location>
        <begin position="187"/>
        <end position="295"/>
    </location>
</feature>
<accession>A0A7N2M6G8</accession>
<dbReference type="EMBL" id="LRBV02000007">
    <property type="status" value="NOT_ANNOTATED_CDS"/>
    <property type="molecule type" value="Genomic_DNA"/>
</dbReference>